<evidence type="ECO:0000256" key="6">
    <source>
        <dbReference type="HAMAP-Rule" id="MF_02207"/>
    </source>
</evidence>
<dbReference type="PRINTS" id="PR01652">
    <property type="entry name" value="SHAPEPROTEIN"/>
</dbReference>
<feature type="binding site" evidence="6">
    <location>
        <begin position="292"/>
        <end position="295"/>
    </location>
    <ligand>
        <name>ATP</name>
        <dbReference type="ChEBI" id="CHEBI:30616"/>
    </ligand>
</feature>
<dbReference type="GO" id="GO:0000902">
    <property type="term" value="P:cell morphogenesis"/>
    <property type="evidence" value="ECO:0007669"/>
    <property type="project" value="InterPro"/>
</dbReference>
<dbReference type="KEGG" id="dtr:RSDT_0267"/>
<proteinExistence type="inferred from homology"/>
<protein>
    <recommendedName>
        <fullName evidence="6">Cell shape-determining protein MreB</fullName>
    </recommendedName>
</protein>
<dbReference type="InterPro" id="IPR004753">
    <property type="entry name" value="MreB"/>
</dbReference>
<dbReference type="RefSeq" id="WP_096399316.1">
    <property type="nucleotide sequence ID" value="NZ_AP017368.1"/>
</dbReference>
<keyword evidence="4 6" id="KW-0133">Cell shape</keyword>
<dbReference type="GO" id="GO:0005524">
    <property type="term" value="F:ATP binding"/>
    <property type="evidence" value="ECO:0007669"/>
    <property type="project" value="UniProtKB-KW"/>
</dbReference>
<keyword evidence="1 6" id="KW-0963">Cytoplasm</keyword>
<feature type="binding site" evidence="6">
    <location>
        <begin position="164"/>
        <end position="166"/>
    </location>
    <ligand>
        <name>ATP</name>
        <dbReference type="ChEBI" id="CHEBI:30616"/>
    </ligand>
</feature>
<reference evidence="7 8" key="1">
    <citation type="journal article" date="2017" name="ISME J.">
        <title>Genome of 'Ca. Desulfovibrio trichonymphae', an H2-oxidizing bacterium in a tripartite symbiotic system within a protist cell in the termite gut.</title>
        <authorList>
            <person name="Kuwahara H."/>
            <person name="Yuki M."/>
            <person name="Izawa K."/>
            <person name="Ohkuma M."/>
            <person name="Hongoh Y."/>
        </authorList>
    </citation>
    <scope>NUCLEOTIDE SEQUENCE [LARGE SCALE GENOMIC DNA]</scope>
    <source>
        <strain evidence="7 8">Rs-N31</strain>
    </source>
</reference>
<dbReference type="NCBIfam" id="NF010539">
    <property type="entry name" value="PRK13927.1"/>
    <property type="match status" value="1"/>
</dbReference>
<evidence type="ECO:0000256" key="1">
    <source>
        <dbReference type="ARBA" id="ARBA00022490"/>
    </source>
</evidence>
<dbReference type="PANTHER" id="PTHR42749:SF1">
    <property type="entry name" value="CELL SHAPE-DETERMINING PROTEIN MREB"/>
    <property type="match status" value="1"/>
</dbReference>
<comment type="similarity">
    <text evidence="5 6">Belongs to the FtsA/MreB family.</text>
</comment>
<name>A0A1J1E1K7_9BACT</name>
<keyword evidence="8" id="KW-1185">Reference proteome</keyword>
<dbReference type="SUPFAM" id="SSF53067">
    <property type="entry name" value="Actin-like ATPase domain"/>
    <property type="match status" value="2"/>
</dbReference>
<sequence length="341" mass="36537">MFFQRFLRFFSQDIAMDLGTANTLLYIRTHGIVINEPSVVAIDLQKKAVIAVGAGAKQFLGRTPQGIRAVRPMKDGVIADFDVTHAMIAYFVRKAITGLCLVKPSMVICVPTGITQVEKKAVIDSALLAGAASISLVEEPMAAAIGADLPIHEPLGNMVLDIGGGTSEVAVITMAGTAAAQSVRVAGDVMNMAVQRFMRDVFRMDLGDNTAENVKIILGSAVPQPNASALEVSGKDLIQGTPKVVTVTEGHIREALREPVQAILNVVLRTLEKTPPELSADIYRNGMLMAGGGSLLKGLDQFIARETHLKVFVDKNPLTTVLRGTARAMLDRKTYNSVFIN</sequence>
<keyword evidence="2 6" id="KW-0547">Nucleotide-binding</keyword>
<dbReference type="PANTHER" id="PTHR42749">
    <property type="entry name" value="CELL SHAPE-DETERMINING PROTEIN MREB"/>
    <property type="match status" value="1"/>
</dbReference>
<organism evidence="7 8">
    <name type="scientific">Candidatus Desulfovibrio trichonymphae</name>
    <dbReference type="NCBI Taxonomy" id="1725232"/>
    <lineage>
        <taxon>Bacteria</taxon>
        <taxon>Pseudomonadati</taxon>
        <taxon>Thermodesulfobacteriota</taxon>
        <taxon>Desulfovibrionia</taxon>
        <taxon>Desulfovibrionales</taxon>
        <taxon>Desulfovibrionaceae</taxon>
        <taxon>Desulfovibrio</taxon>
    </lineage>
</organism>
<accession>A0A1J1E1K7</accession>
<evidence type="ECO:0000256" key="2">
    <source>
        <dbReference type="ARBA" id="ARBA00022741"/>
    </source>
</evidence>
<feature type="binding site" evidence="6">
    <location>
        <begin position="20"/>
        <end position="22"/>
    </location>
    <ligand>
        <name>ATP</name>
        <dbReference type="ChEBI" id="CHEBI:30616"/>
    </ligand>
</feature>
<keyword evidence="3 6" id="KW-0067">ATP-binding</keyword>
<dbReference type="CDD" id="cd10225">
    <property type="entry name" value="ASKHA_NBD_MreB-like"/>
    <property type="match status" value="1"/>
</dbReference>
<dbReference type="HAMAP" id="MF_02207">
    <property type="entry name" value="MreB"/>
    <property type="match status" value="1"/>
</dbReference>
<evidence type="ECO:0000256" key="4">
    <source>
        <dbReference type="ARBA" id="ARBA00022960"/>
    </source>
</evidence>
<dbReference type="InterPro" id="IPR043129">
    <property type="entry name" value="ATPase_NBD"/>
</dbReference>
<dbReference type="Proteomes" id="UP000242645">
    <property type="component" value="Chromosome"/>
</dbReference>
<comment type="subcellular location">
    <subcellularLocation>
        <location evidence="6">Cytoplasm</location>
    </subcellularLocation>
    <text evidence="6">Membrane-associated.</text>
</comment>
<dbReference type="Pfam" id="PF06723">
    <property type="entry name" value="MreB_Mbl"/>
    <property type="match status" value="1"/>
</dbReference>
<evidence type="ECO:0000313" key="7">
    <source>
        <dbReference type="EMBL" id="BAV91779.1"/>
    </source>
</evidence>
<dbReference type="NCBIfam" id="TIGR00904">
    <property type="entry name" value="mreB"/>
    <property type="match status" value="1"/>
</dbReference>
<evidence type="ECO:0000256" key="3">
    <source>
        <dbReference type="ARBA" id="ARBA00022840"/>
    </source>
</evidence>
<dbReference type="GO" id="GO:0005737">
    <property type="term" value="C:cytoplasm"/>
    <property type="evidence" value="ECO:0007669"/>
    <property type="project" value="UniProtKB-SubCell"/>
</dbReference>
<dbReference type="AlphaFoldDB" id="A0A1J1E1K7"/>
<evidence type="ECO:0000313" key="8">
    <source>
        <dbReference type="Proteomes" id="UP000242645"/>
    </source>
</evidence>
<dbReference type="InterPro" id="IPR056546">
    <property type="entry name" value="MreB_MamK-like"/>
</dbReference>
<feature type="binding site" evidence="6">
    <location>
        <begin position="212"/>
        <end position="215"/>
    </location>
    <ligand>
        <name>ATP</name>
        <dbReference type="ChEBI" id="CHEBI:30616"/>
    </ligand>
</feature>
<comment type="subunit">
    <text evidence="6">Forms polymers.</text>
</comment>
<gene>
    <name evidence="6 7" type="primary">mreB</name>
    <name evidence="7" type="ORF">RSDT_0267</name>
</gene>
<dbReference type="EMBL" id="AP017368">
    <property type="protein sequence ID" value="BAV91779.1"/>
    <property type="molecule type" value="Genomic_DNA"/>
</dbReference>
<evidence type="ECO:0000256" key="5">
    <source>
        <dbReference type="ARBA" id="ARBA00023458"/>
    </source>
</evidence>
<dbReference type="Gene3D" id="3.30.420.40">
    <property type="match status" value="3"/>
</dbReference>
<dbReference type="OrthoDB" id="9768127at2"/>
<dbReference type="GO" id="GO:0008360">
    <property type="term" value="P:regulation of cell shape"/>
    <property type="evidence" value="ECO:0007669"/>
    <property type="project" value="UniProtKB-UniRule"/>
</dbReference>
<comment type="function">
    <text evidence="6">Forms membrane-associated dynamic filaments that are essential for cell shape determination. Acts by regulating cell wall synthesis and cell elongation, and thus cell shape. A feedback loop between cell geometry and MreB localization may maintain elongated cell shape by targeting cell wall growth to regions of negative cell wall curvature.</text>
</comment>